<organism evidence="1 2">
    <name type="scientific">Taklimakanibacter albus</name>
    <dbReference type="NCBI Taxonomy" id="2800327"/>
    <lineage>
        <taxon>Bacteria</taxon>
        <taxon>Pseudomonadati</taxon>
        <taxon>Pseudomonadota</taxon>
        <taxon>Alphaproteobacteria</taxon>
        <taxon>Hyphomicrobiales</taxon>
        <taxon>Aestuariivirgaceae</taxon>
        <taxon>Taklimakanibacter</taxon>
    </lineage>
</organism>
<evidence type="ECO:0000313" key="2">
    <source>
        <dbReference type="Proteomes" id="UP000616151"/>
    </source>
</evidence>
<comment type="caution">
    <text evidence="1">The sequence shown here is derived from an EMBL/GenBank/DDBJ whole genome shotgun (WGS) entry which is preliminary data.</text>
</comment>
<keyword evidence="2" id="KW-1185">Reference proteome</keyword>
<evidence type="ECO:0000313" key="1">
    <source>
        <dbReference type="EMBL" id="MBK1870766.1"/>
    </source>
</evidence>
<reference evidence="1" key="1">
    <citation type="submission" date="2021-01" db="EMBL/GenBank/DDBJ databases">
        <authorList>
            <person name="Sun Q."/>
        </authorList>
    </citation>
    <scope>NUCLEOTIDE SEQUENCE</scope>
    <source>
        <strain evidence="1">YIM B02566</strain>
    </source>
</reference>
<gene>
    <name evidence="1" type="ORF">JHL16_30655</name>
</gene>
<proteinExistence type="predicted"/>
<name>A0ACC5RDI8_9HYPH</name>
<dbReference type="Proteomes" id="UP000616151">
    <property type="component" value="Unassembled WGS sequence"/>
</dbReference>
<accession>A0ACC5RDI8</accession>
<protein>
    <submittedName>
        <fullName evidence="1">LysR family transcriptional regulator</fullName>
    </submittedName>
</protein>
<dbReference type="EMBL" id="JAENHL010000008">
    <property type="protein sequence ID" value="MBK1870766.1"/>
    <property type="molecule type" value="Genomic_DNA"/>
</dbReference>
<sequence length="295" mass="32506">MRNLHSDVPMMAWLHTLVAFEATARHGSVKQAADELSLTPGAVSRQIKHLEESIRAVLFQRGHNSIELTEAGRVFLAKVNVALAAVRTGVQEVYGLATRLTVKVPLTLMQRWLIPRLGEFRKTHPATDLRLRTMPPPAGDQTDIEIVYLRGEPRLDGEFGALFLLDRTVPICRADLIAAKNASLTPEQLMSYPILQDTPDGWSWHQWCRQQGVAYQPQKNVLIFDTDEASIDACLAGLGIAQANMAFISPILARDDLAMPCGAKGAVLGGYYAVIRNANPAAETFVEWLRTAGLE</sequence>